<dbReference type="Proteomes" id="UP001551482">
    <property type="component" value="Unassembled WGS sequence"/>
</dbReference>
<evidence type="ECO:0000313" key="1">
    <source>
        <dbReference type="EMBL" id="MEU8133276.1"/>
    </source>
</evidence>
<comment type="caution">
    <text evidence="1">The sequence shown here is derived from an EMBL/GenBank/DDBJ whole genome shotgun (WGS) entry which is preliminary data.</text>
</comment>
<protein>
    <submittedName>
        <fullName evidence="1">Organomercurial lyase</fullName>
        <ecNumber evidence="1">4.99.1.2</ecNumber>
    </submittedName>
</protein>
<dbReference type="Pfam" id="PF03243">
    <property type="entry name" value="MerB"/>
    <property type="match status" value="1"/>
</dbReference>
<dbReference type="InterPro" id="IPR053717">
    <property type="entry name" value="MerB_lyase_sf"/>
</dbReference>
<sequence>MTPDTEALRIAVYDAFATKGRAPTPAELAVRFATDQGAVRAGLRTLHEQRHIVLASDGTIAMAHPFSSIPLGFSVMGSRTLWWGGCAWDAFAIPHLVGGEPEVLVSTRCPGCGAALAWVVDRDAPPPGDHVAHFLVPTARMWDDVVRTCGNQRLFCRPLCVDAWLKATGDTRGYVMDLATLWKLARGWYAGRLGPGYRRREPAEAAEYFRGVGLQGAFWGL</sequence>
<evidence type="ECO:0000313" key="2">
    <source>
        <dbReference type="Proteomes" id="UP001551482"/>
    </source>
</evidence>
<organism evidence="1 2">
    <name type="scientific">Streptodolium elevatio</name>
    <dbReference type="NCBI Taxonomy" id="3157996"/>
    <lineage>
        <taxon>Bacteria</taxon>
        <taxon>Bacillati</taxon>
        <taxon>Actinomycetota</taxon>
        <taxon>Actinomycetes</taxon>
        <taxon>Kitasatosporales</taxon>
        <taxon>Streptomycetaceae</taxon>
        <taxon>Streptodolium</taxon>
    </lineage>
</organism>
<gene>
    <name evidence="1" type="primary">merB</name>
    <name evidence="1" type="ORF">AB0C36_07175</name>
</gene>
<dbReference type="SUPFAM" id="SSF160387">
    <property type="entry name" value="NosL/MerB-like"/>
    <property type="match status" value="1"/>
</dbReference>
<keyword evidence="2" id="KW-1185">Reference proteome</keyword>
<name>A0ABV3DC11_9ACTN</name>
<dbReference type="GO" id="GO:0018836">
    <property type="term" value="F:alkylmercury lyase activity"/>
    <property type="evidence" value="ECO:0007669"/>
    <property type="project" value="UniProtKB-EC"/>
</dbReference>
<dbReference type="EMBL" id="JBEZFP010000012">
    <property type="protein sequence ID" value="MEU8133276.1"/>
    <property type="molecule type" value="Genomic_DNA"/>
</dbReference>
<dbReference type="RefSeq" id="WP_358350486.1">
    <property type="nucleotide sequence ID" value="NZ_JBEZFP010000012.1"/>
</dbReference>
<dbReference type="InterPro" id="IPR004927">
    <property type="entry name" value="MerB"/>
</dbReference>
<dbReference type="Gene3D" id="3.30.450.410">
    <property type="match status" value="1"/>
</dbReference>
<proteinExistence type="predicted"/>
<reference evidence="1 2" key="1">
    <citation type="submission" date="2024-06" db="EMBL/GenBank/DDBJ databases">
        <title>The Natural Products Discovery Center: Release of the First 8490 Sequenced Strains for Exploring Actinobacteria Biosynthetic Diversity.</title>
        <authorList>
            <person name="Kalkreuter E."/>
            <person name="Kautsar S.A."/>
            <person name="Yang D."/>
            <person name="Bader C.D."/>
            <person name="Teijaro C.N."/>
            <person name="Fluegel L."/>
            <person name="Davis C.M."/>
            <person name="Simpson J.R."/>
            <person name="Lauterbach L."/>
            <person name="Steele A.D."/>
            <person name="Gui C."/>
            <person name="Meng S."/>
            <person name="Li G."/>
            <person name="Viehrig K."/>
            <person name="Ye F."/>
            <person name="Su P."/>
            <person name="Kiefer A.F."/>
            <person name="Nichols A."/>
            <person name="Cepeda A.J."/>
            <person name="Yan W."/>
            <person name="Fan B."/>
            <person name="Jiang Y."/>
            <person name="Adhikari A."/>
            <person name="Zheng C.-J."/>
            <person name="Schuster L."/>
            <person name="Cowan T.M."/>
            <person name="Smanski M.J."/>
            <person name="Chevrette M.G."/>
            <person name="De Carvalho L.P.S."/>
            <person name="Shen B."/>
        </authorList>
    </citation>
    <scope>NUCLEOTIDE SEQUENCE [LARGE SCALE GENOMIC DNA]</scope>
    <source>
        <strain evidence="1 2">NPDC048946</strain>
    </source>
</reference>
<keyword evidence="1" id="KW-0456">Lyase</keyword>
<dbReference type="EC" id="4.99.1.2" evidence="1"/>
<accession>A0ABV3DC11</accession>